<dbReference type="PANTHER" id="PTHR34222:SF77">
    <property type="entry name" value="CCHC-TYPE DOMAIN-CONTAINING PROTEIN"/>
    <property type="match status" value="1"/>
</dbReference>
<comment type="caution">
    <text evidence="3">The sequence shown here is derived from an EMBL/GenBank/DDBJ whole genome shotgun (WGS) entry which is preliminary data.</text>
</comment>
<dbReference type="Pfam" id="PF22936">
    <property type="entry name" value="Pol_BBD"/>
    <property type="match status" value="1"/>
</dbReference>
<proteinExistence type="predicted"/>
<name>A0ABQ7WM83_SOLTU</name>
<sequence>MTAKQAEKIEPMAMKTGYGRGFKGKKCKHCRMKGHTKETCYKIVDYPPGFQSRRSYGNGNPGNSDGWKRNAGTSERWRKPPVVNNADDASSSRGFGNGSQHEKQAHFNSLSDEQYRKILSLLNKESRGEPQGNMTGMAGIATCLMSQLPQHEWIIDSGATSHISTNLKSLKHSVHIDTSRREKVQLPIGDMNTITHTGNARLFDNETVKGVLYVPEFRCNLLLVAKVTKELSCFVTFYPNLCVFPDLYSGRVKGIGKEKGGLYMMDGDSGGSKFAGAHTISNSKEHNLWHMRLGHPS</sequence>
<dbReference type="EMBL" id="JAIVGD010000001">
    <property type="protein sequence ID" value="KAH0781833.1"/>
    <property type="molecule type" value="Genomic_DNA"/>
</dbReference>
<evidence type="ECO:0000313" key="4">
    <source>
        <dbReference type="Proteomes" id="UP000826656"/>
    </source>
</evidence>
<evidence type="ECO:0000256" key="1">
    <source>
        <dbReference type="SAM" id="MobiDB-lite"/>
    </source>
</evidence>
<evidence type="ECO:0000313" key="3">
    <source>
        <dbReference type="EMBL" id="KAH0781833.1"/>
    </source>
</evidence>
<dbReference type="PANTHER" id="PTHR34222">
    <property type="entry name" value="GAG_PRE-INTEGRS DOMAIN-CONTAINING PROTEIN"/>
    <property type="match status" value="1"/>
</dbReference>
<feature type="domain" description="Retrovirus-related Pol polyprotein from transposon TNT 1-94-like beta-barrel" evidence="2">
    <location>
        <begin position="153"/>
        <end position="229"/>
    </location>
</feature>
<feature type="compositionally biased region" description="Polar residues" evidence="1">
    <location>
        <begin position="52"/>
        <end position="63"/>
    </location>
</feature>
<protein>
    <recommendedName>
        <fullName evidence="2">Retrovirus-related Pol polyprotein from transposon TNT 1-94-like beta-barrel domain-containing protein</fullName>
    </recommendedName>
</protein>
<keyword evidence="4" id="KW-1185">Reference proteome</keyword>
<accession>A0ABQ7WM83</accession>
<dbReference type="Proteomes" id="UP000826656">
    <property type="component" value="Unassembled WGS sequence"/>
</dbReference>
<evidence type="ECO:0000259" key="2">
    <source>
        <dbReference type="Pfam" id="PF22936"/>
    </source>
</evidence>
<dbReference type="InterPro" id="IPR054722">
    <property type="entry name" value="PolX-like_BBD"/>
</dbReference>
<gene>
    <name evidence="3" type="ORF">KY290_001431</name>
</gene>
<organism evidence="3 4">
    <name type="scientific">Solanum tuberosum</name>
    <name type="common">Potato</name>
    <dbReference type="NCBI Taxonomy" id="4113"/>
    <lineage>
        <taxon>Eukaryota</taxon>
        <taxon>Viridiplantae</taxon>
        <taxon>Streptophyta</taxon>
        <taxon>Embryophyta</taxon>
        <taxon>Tracheophyta</taxon>
        <taxon>Spermatophyta</taxon>
        <taxon>Magnoliopsida</taxon>
        <taxon>eudicotyledons</taxon>
        <taxon>Gunneridae</taxon>
        <taxon>Pentapetalae</taxon>
        <taxon>asterids</taxon>
        <taxon>lamiids</taxon>
        <taxon>Solanales</taxon>
        <taxon>Solanaceae</taxon>
        <taxon>Solanoideae</taxon>
        <taxon>Solaneae</taxon>
        <taxon>Solanum</taxon>
    </lineage>
</organism>
<reference evidence="3 4" key="1">
    <citation type="journal article" date="2021" name="bioRxiv">
        <title>Chromosome-scale and haplotype-resolved genome assembly of a tetraploid potato cultivar.</title>
        <authorList>
            <person name="Sun H."/>
            <person name="Jiao W.-B."/>
            <person name="Krause K."/>
            <person name="Campoy J.A."/>
            <person name="Goel M."/>
            <person name="Folz-Donahue K."/>
            <person name="Kukat C."/>
            <person name="Huettel B."/>
            <person name="Schneeberger K."/>
        </authorList>
    </citation>
    <scope>NUCLEOTIDE SEQUENCE [LARGE SCALE GENOMIC DNA]</scope>
    <source>
        <strain evidence="3">SolTubOtavaFocal</strain>
        <tissue evidence="3">Leaves</tissue>
    </source>
</reference>
<feature type="region of interest" description="Disordered" evidence="1">
    <location>
        <begin position="52"/>
        <end position="109"/>
    </location>
</feature>